<dbReference type="InterPro" id="IPR022304">
    <property type="entry name" value="ICE_PFGI_1_ParB"/>
</dbReference>
<sequence>MPGRCPVAKTNLLDLGTALLQGAREPQSAPSPAIMPTSEMPLILTLDEVAPNPDNPRTTRNPKYDEIKDSIRSRGLDTVPKVTKNPDIPGSPYIFSDGGNTRYSVLRELYAETGDEHFYRFHVLFKPWPGRLKCLVGHLAENDVRGDLTFIDKALGIRKARAIHEETLGRSVTLRELSELLRLEGYPIDNSLISRMEHAVEYLYPHLPVLLASGLGRPQVITLLNMRSGALDTWQKYSVSMEPLNSFDEVFGQTCEWFDDPELYSLEMFRDELIGNLIKALPHPSLNYDRWLIELDPKTQNQRALFGAPEPVAEHLILADQQAWQEGDVQNEAVVRAGTRTPEPGRDGDTAPISAGSPGGAVAVPSPVAVYGRGEIQPDIPGGPDVLSGEFMPSGVEDDDTDDAAFSSVYAQGNAGAAVTAGAGVTAFSQAAGAAVTVASAVGAGGDVISGSNIFPFRDNDNTAGISAGPLLSAIPPSSVAFADTGLEPVSDIWAISALQDDTEHLQDMAYRLVFEIAEAMGCEDSVREDNRPGSAGFAVSPHGNEFVLFLAGLSGELPNKQFNMFLFCQNFFGSQSPSDLPVFDDIHVVKTMRLIRVIRRLRELQRLQTVTGDEGRTLR</sequence>
<feature type="region of interest" description="Disordered" evidence="1">
    <location>
        <begin position="339"/>
        <end position="359"/>
    </location>
</feature>
<protein>
    <recommendedName>
        <fullName evidence="3">Chromosome partitioning protein ParB</fullName>
    </recommendedName>
</protein>
<dbReference type="EMBL" id="DAAWYJ010000013">
    <property type="protein sequence ID" value="HAG0015830.1"/>
    <property type="molecule type" value="Genomic_DNA"/>
</dbReference>
<evidence type="ECO:0000313" key="2">
    <source>
        <dbReference type="EMBL" id="HAG0015830.1"/>
    </source>
</evidence>
<dbReference type="InterPro" id="IPR036086">
    <property type="entry name" value="ParB/Sulfiredoxin_sf"/>
</dbReference>
<dbReference type="NCBIfam" id="TIGR03764">
    <property type="entry name" value="ICE_PFGI_1_parB"/>
    <property type="match status" value="1"/>
</dbReference>
<reference evidence="2" key="2">
    <citation type="submission" date="2020-02" db="EMBL/GenBank/DDBJ databases">
        <authorList>
            <consortium name="NCBI Pathogen Detection Project"/>
        </authorList>
    </citation>
    <scope>NUCLEOTIDE SEQUENCE</scope>
    <source>
        <strain evidence="2">MA.CK_00/00002125</strain>
    </source>
</reference>
<organism evidence="2">
    <name type="scientific">Salmonella enterica</name>
    <name type="common">Salmonella choleraesuis</name>
    <dbReference type="NCBI Taxonomy" id="28901"/>
    <lineage>
        <taxon>Bacteria</taxon>
        <taxon>Pseudomonadati</taxon>
        <taxon>Pseudomonadota</taxon>
        <taxon>Gammaproteobacteria</taxon>
        <taxon>Enterobacterales</taxon>
        <taxon>Enterobacteriaceae</taxon>
        <taxon>Salmonella</taxon>
    </lineage>
</organism>
<dbReference type="AlphaFoldDB" id="A0A756L8D2"/>
<reference evidence="2" key="1">
    <citation type="journal article" date="2018" name="Genome Biol.">
        <title>SKESA: strategic k-mer extension for scrupulous assemblies.</title>
        <authorList>
            <person name="Souvorov A."/>
            <person name="Agarwala R."/>
            <person name="Lipman D.J."/>
        </authorList>
    </citation>
    <scope>NUCLEOTIDE SEQUENCE</scope>
    <source>
        <strain evidence="2">MA.CK_00/00002125</strain>
    </source>
</reference>
<comment type="caution">
    <text evidence="2">The sequence shown here is derived from an EMBL/GenBank/DDBJ whole genome shotgun (WGS) entry which is preliminary data.</text>
</comment>
<proteinExistence type="predicted"/>
<gene>
    <name evidence="2" type="ORF">G8O67_003133</name>
</gene>
<name>A0A756L8D2_SALER</name>
<dbReference type="SUPFAM" id="SSF110849">
    <property type="entry name" value="ParB/Sulfiredoxin"/>
    <property type="match status" value="1"/>
</dbReference>
<accession>A0A756L8D2</accession>
<evidence type="ECO:0008006" key="3">
    <source>
        <dbReference type="Google" id="ProtNLM"/>
    </source>
</evidence>
<evidence type="ECO:0000256" key="1">
    <source>
        <dbReference type="SAM" id="MobiDB-lite"/>
    </source>
</evidence>